<evidence type="ECO:0000313" key="3">
    <source>
        <dbReference type="Proteomes" id="UP000077628"/>
    </source>
</evidence>
<dbReference type="PANTHER" id="PTHR35604">
    <property type="entry name" value="TRANSPOSASE INSH FOR INSERTION SEQUENCE ELEMENT IS5A-RELATED"/>
    <property type="match status" value="1"/>
</dbReference>
<name>A0A177NB86_9GAMM</name>
<keyword evidence="3" id="KW-1185">Reference proteome</keyword>
<dbReference type="Pfam" id="PF01609">
    <property type="entry name" value="DDE_Tnp_1"/>
    <property type="match status" value="1"/>
</dbReference>
<protein>
    <recommendedName>
        <fullName evidence="1">Transposase IS4-like domain-containing protein</fullName>
    </recommendedName>
</protein>
<evidence type="ECO:0000313" key="2">
    <source>
        <dbReference type="EMBL" id="OAI15326.1"/>
    </source>
</evidence>
<dbReference type="Gene3D" id="3.40.50.10860">
    <property type="entry name" value="Leucine Dehydrogenase, chain A, domain 1"/>
    <property type="match status" value="1"/>
</dbReference>
<accession>A0A177NB86</accession>
<gene>
    <name evidence="2" type="ORF">A1355_10540</name>
</gene>
<comment type="caution">
    <text evidence="2">The sequence shown here is derived from an EMBL/GenBank/DDBJ whole genome shotgun (WGS) entry which is preliminary data.</text>
</comment>
<organism evidence="2 3">
    <name type="scientific">Methylomonas koyamae</name>
    <dbReference type="NCBI Taxonomy" id="702114"/>
    <lineage>
        <taxon>Bacteria</taxon>
        <taxon>Pseudomonadati</taxon>
        <taxon>Pseudomonadota</taxon>
        <taxon>Gammaproteobacteria</taxon>
        <taxon>Methylococcales</taxon>
        <taxon>Methylococcaceae</taxon>
        <taxon>Methylomonas</taxon>
    </lineage>
</organism>
<dbReference type="PANTHER" id="PTHR35604:SF2">
    <property type="entry name" value="TRANSPOSASE INSH FOR INSERTION SEQUENCE ELEMENT IS5A-RELATED"/>
    <property type="match status" value="1"/>
</dbReference>
<dbReference type="GO" id="GO:0003677">
    <property type="term" value="F:DNA binding"/>
    <property type="evidence" value="ECO:0007669"/>
    <property type="project" value="InterPro"/>
</dbReference>
<reference evidence="3" key="1">
    <citation type="submission" date="2016-03" db="EMBL/GenBank/DDBJ databases">
        <authorList>
            <person name="Heylen K."/>
            <person name="De Vos P."/>
            <person name="Vekeman B."/>
        </authorList>
    </citation>
    <scope>NUCLEOTIDE SEQUENCE [LARGE SCALE GENOMIC DNA]</scope>
    <source>
        <strain evidence="3">R-45383</strain>
    </source>
</reference>
<dbReference type="GO" id="GO:0004803">
    <property type="term" value="F:transposase activity"/>
    <property type="evidence" value="ECO:0007669"/>
    <property type="project" value="InterPro"/>
</dbReference>
<dbReference type="GO" id="GO:0006313">
    <property type="term" value="P:DNA transposition"/>
    <property type="evidence" value="ECO:0007669"/>
    <property type="project" value="InterPro"/>
</dbReference>
<proteinExistence type="predicted"/>
<dbReference type="AlphaFoldDB" id="A0A177NB86"/>
<evidence type="ECO:0000259" key="1">
    <source>
        <dbReference type="Pfam" id="PF01609"/>
    </source>
</evidence>
<dbReference type="Proteomes" id="UP000077628">
    <property type="component" value="Unassembled WGS sequence"/>
</dbReference>
<dbReference type="EMBL" id="LUUK01000193">
    <property type="protein sequence ID" value="OAI15326.1"/>
    <property type="molecule type" value="Genomic_DNA"/>
</dbReference>
<feature type="domain" description="Transposase IS4-like" evidence="1">
    <location>
        <begin position="61"/>
        <end position="136"/>
    </location>
</feature>
<dbReference type="InterPro" id="IPR002559">
    <property type="entry name" value="Transposase_11"/>
</dbReference>
<sequence>MGDALYEVESLRRFCGIRVEALPEESAILQFWHLPKQNSLNKQIFRAINKTQGERGLFLIVGTIVDGSLIAGPTSTKNKTESRYPELHSSKRSNQWFFGSKFHFGVDHETGWVHTLKVPSGNMSDVVEAASLLRGEEQFVHGNRGPVRLEKLRGAVVSMPHKVVAAKLVDELSLEARLNGNLCSVYRSKLFSGEAITNSNSQGIIRTEDRRRRKCFRDGDADLYAHITG</sequence>